<feature type="compositionally biased region" description="Basic residues" evidence="1">
    <location>
        <begin position="60"/>
        <end position="77"/>
    </location>
</feature>
<protein>
    <submittedName>
        <fullName evidence="2">Uncharacterized protein</fullName>
    </submittedName>
</protein>
<name>A0AAV3QFX8_LITER</name>
<feature type="compositionally biased region" description="Basic and acidic residues" evidence="1">
    <location>
        <begin position="78"/>
        <end position="96"/>
    </location>
</feature>
<feature type="region of interest" description="Disordered" evidence="1">
    <location>
        <begin position="23"/>
        <end position="96"/>
    </location>
</feature>
<keyword evidence="3" id="KW-1185">Reference proteome</keyword>
<proteinExistence type="predicted"/>
<evidence type="ECO:0000313" key="3">
    <source>
        <dbReference type="Proteomes" id="UP001454036"/>
    </source>
</evidence>
<evidence type="ECO:0000256" key="1">
    <source>
        <dbReference type="SAM" id="MobiDB-lite"/>
    </source>
</evidence>
<organism evidence="2 3">
    <name type="scientific">Lithospermum erythrorhizon</name>
    <name type="common">Purple gromwell</name>
    <name type="synonym">Lithospermum officinale var. erythrorhizon</name>
    <dbReference type="NCBI Taxonomy" id="34254"/>
    <lineage>
        <taxon>Eukaryota</taxon>
        <taxon>Viridiplantae</taxon>
        <taxon>Streptophyta</taxon>
        <taxon>Embryophyta</taxon>
        <taxon>Tracheophyta</taxon>
        <taxon>Spermatophyta</taxon>
        <taxon>Magnoliopsida</taxon>
        <taxon>eudicotyledons</taxon>
        <taxon>Gunneridae</taxon>
        <taxon>Pentapetalae</taxon>
        <taxon>asterids</taxon>
        <taxon>lamiids</taxon>
        <taxon>Boraginales</taxon>
        <taxon>Boraginaceae</taxon>
        <taxon>Boraginoideae</taxon>
        <taxon>Lithospermeae</taxon>
        <taxon>Lithospermum</taxon>
    </lineage>
</organism>
<sequence>MRRHLRPRRPSLSRFLYSSARAGILGSRRNEGLPSPNVQRRQLGHRSAGTEGCGHPLGHEKRRQPERKTKRGKSKMLSRKEEEEKLQMNRRVEDYL</sequence>
<comment type="caution">
    <text evidence="2">The sequence shown here is derived from an EMBL/GenBank/DDBJ whole genome shotgun (WGS) entry which is preliminary data.</text>
</comment>
<dbReference type="Proteomes" id="UP001454036">
    <property type="component" value="Unassembled WGS sequence"/>
</dbReference>
<reference evidence="2 3" key="1">
    <citation type="submission" date="2024-01" db="EMBL/GenBank/DDBJ databases">
        <title>The complete chloroplast genome sequence of Lithospermum erythrorhizon: insights into the phylogenetic relationship among Boraginaceae species and the maternal lineages of purple gromwells.</title>
        <authorList>
            <person name="Okada T."/>
            <person name="Watanabe K."/>
        </authorList>
    </citation>
    <scope>NUCLEOTIDE SEQUENCE [LARGE SCALE GENOMIC DNA]</scope>
</reference>
<gene>
    <name evidence="2" type="ORF">LIER_39332</name>
</gene>
<dbReference type="AlphaFoldDB" id="A0AAV3QFX8"/>
<accession>A0AAV3QFX8</accession>
<dbReference type="EMBL" id="BAABME010020979">
    <property type="protein sequence ID" value="GAA0162017.1"/>
    <property type="molecule type" value="Genomic_DNA"/>
</dbReference>
<evidence type="ECO:0000313" key="2">
    <source>
        <dbReference type="EMBL" id="GAA0162017.1"/>
    </source>
</evidence>